<accession>A0ABS2AI44</accession>
<evidence type="ECO:0000259" key="3">
    <source>
        <dbReference type="SMART" id="SM00824"/>
    </source>
</evidence>
<dbReference type="RefSeq" id="WP_203379495.1">
    <property type="nucleotide sequence ID" value="NZ_JAENHP010000010.1"/>
</dbReference>
<name>A0ABS2AI44_9ACTN</name>
<comment type="similarity">
    <text evidence="1">Belongs to the thioesterase family.</text>
</comment>
<dbReference type="Pfam" id="PF00975">
    <property type="entry name" value="Thioesterase"/>
    <property type="match status" value="1"/>
</dbReference>
<dbReference type="PANTHER" id="PTHR11487:SF0">
    <property type="entry name" value="S-ACYL FATTY ACID SYNTHASE THIOESTERASE, MEDIUM CHAIN"/>
    <property type="match status" value="1"/>
</dbReference>
<dbReference type="SMART" id="SM00824">
    <property type="entry name" value="PKS_TE"/>
    <property type="match status" value="1"/>
</dbReference>
<reference evidence="4 5" key="1">
    <citation type="submission" date="2021-01" db="EMBL/GenBank/DDBJ databases">
        <title>Actinoplanes sp. nov. LDG1-06 isolated from lichen.</title>
        <authorList>
            <person name="Saeng-In P."/>
            <person name="Phongsopitanun W."/>
            <person name="Kanchanasin P."/>
            <person name="Yuki M."/>
            <person name="Kudo T."/>
            <person name="Ohkuma M."/>
            <person name="Tanasupawat S."/>
        </authorList>
    </citation>
    <scope>NUCLEOTIDE SEQUENCE [LARGE SCALE GENOMIC DNA]</scope>
    <source>
        <strain evidence="4 5">LDG1-06</strain>
    </source>
</reference>
<dbReference type="EMBL" id="JAENHP010000010">
    <property type="protein sequence ID" value="MBM2619511.1"/>
    <property type="molecule type" value="Genomic_DNA"/>
</dbReference>
<evidence type="ECO:0000256" key="1">
    <source>
        <dbReference type="ARBA" id="ARBA00007169"/>
    </source>
</evidence>
<comment type="caution">
    <text evidence="4">The sequence shown here is derived from an EMBL/GenBank/DDBJ whole genome shotgun (WGS) entry which is preliminary data.</text>
</comment>
<gene>
    <name evidence="4" type="ORF">JIG36_28550</name>
</gene>
<keyword evidence="5" id="KW-1185">Reference proteome</keyword>
<dbReference type="PANTHER" id="PTHR11487">
    <property type="entry name" value="THIOESTERASE"/>
    <property type="match status" value="1"/>
</dbReference>
<keyword evidence="2" id="KW-0378">Hydrolase</keyword>
<dbReference type="InterPro" id="IPR020802">
    <property type="entry name" value="TesA-like"/>
</dbReference>
<evidence type="ECO:0000313" key="5">
    <source>
        <dbReference type="Proteomes" id="UP000632138"/>
    </source>
</evidence>
<organism evidence="4 5">
    <name type="scientific">Paractinoplanes ovalisporus</name>
    <dbReference type="NCBI Taxonomy" id="2810368"/>
    <lineage>
        <taxon>Bacteria</taxon>
        <taxon>Bacillati</taxon>
        <taxon>Actinomycetota</taxon>
        <taxon>Actinomycetes</taxon>
        <taxon>Micromonosporales</taxon>
        <taxon>Micromonosporaceae</taxon>
        <taxon>Paractinoplanes</taxon>
    </lineage>
</organism>
<sequence>MTVKYRQPEAGAVTVPFPRPAATRSLVCLSFCGGGTASFRAWQPALPDDVELVLIGYPGRESRFSSPFARDWEELAVDVAEAVTSVAGLRPYILCGHSMGGWMAFDVASRMERDGAGPRSLVVSGAPTPQLWVEERSRQPDPGSPAPVLLDWMRAVGQVSEEALADPDLQAIALEVLRADLRVLKSYRYRGEVVDAPIRVLYGVEDDEIDEVGVRGWSKLTTGDTHIEELPGGHFYTPPLWARLPQHLGLAPAECP</sequence>
<evidence type="ECO:0000313" key="4">
    <source>
        <dbReference type="EMBL" id="MBM2619511.1"/>
    </source>
</evidence>
<proteinExistence type="inferred from homology"/>
<evidence type="ECO:0000256" key="2">
    <source>
        <dbReference type="ARBA" id="ARBA00022801"/>
    </source>
</evidence>
<dbReference type="SUPFAM" id="SSF53474">
    <property type="entry name" value="alpha/beta-Hydrolases"/>
    <property type="match status" value="1"/>
</dbReference>
<feature type="domain" description="Thioesterase TesA-like" evidence="3">
    <location>
        <begin position="27"/>
        <end position="248"/>
    </location>
</feature>
<dbReference type="InterPro" id="IPR012223">
    <property type="entry name" value="TEII"/>
</dbReference>
<dbReference type="Gene3D" id="3.40.50.1820">
    <property type="entry name" value="alpha/beta hydrolase"/>
    <property type="match status" value="1"/>
</dbReference>
<dbReference type="InterPro" id="IPR029058">
    <property type="entry name" value="AB_hydrolase_fold"/>
</dbReference>
<dbReference type="Proteomes" id="UP000632138">
    <property type="component" value="Unassembled WGS sequence"/>
</dbReference>
<dbReference type="InterPro" id="IPR001031">
    <property type="entry name" value="Thioesterase"/>
</dbReference>
<protein>
    <submittedName>
        <fullName evidence="4">Thioesterase</fullName>
    </submittedName>
</protein>